<comment type="cofactor">
    <cofactor evidence="1">
        <name>pyridoxal 5'-phosphate</name>
        <dbReference type="ChEBI" id="CHEBI:597326"/>
    </cofactor>
</comment>
<dbReference type="InterPro" id="IPR004839">
    <property type="entry name" value="Aminotransferase_I/II_large"/>
</dbReference>
<proteinExistence type="inferred from homology"/>
<dbReference type="Gene3D" id="3.40.640.10">
    <property type="entry name" value="Type I PLP-dependent aspartate aminotransferase-like (Major domain)"/>
    <property type="match status" value="1"/>
</dbReference>
<dbReference type="PANTHER" id="PTHR42691:SF1">
    <property type="entry name" value="ASPARTATE AMINOTRANSFERASE YHDR-RELATED"/>
    <property type="match status" value="1"/>
</dbReference>
<dbReference type="PROSITE" id="PS00105">
    <property type="entry name" value="AA_TRANSFER_CLASS_1"/>
    <property type="match status" value="1"/>
</dbReference>
<dbReference type="Proteomes" id="UP001058120">
    <property type="component" value="Chromosome"/>
</dbReference>
<keyword evidence="1" id="KW-0808">Transferase</keyword>
<dbReference type="InterPro" id="IPR015421">
    <property type="entry name" value="PyrdxlP-dep_Trfase_major"/>
</dbReference>
<keyword evidence="1 3" id="KW-0032">Aminotransferase</keyword>
<keyword evidence="4" id="KW-1185">Reference proteome</keyword>
<dbReference type="EC" id="2.6.1.-" evidence="1"/>
<evidence type="ECO:0000256" key="1">
    <source>
        <dbReference type="RuleBase" id="RU000481"/>
    </source>
</evidence>
<organism evidence="3 4">
    <name type="scientific">Taurinivorans muris</name>
    <dbReference type="NCBI Taxonomy" id="2787751"/>
    <lineage>
        <taxon>Bacteria</taxon>
        <taxon>Pseudomonadati</taxon>
        <taxon>Thermodesulfobacteriota</taxon>
        <taxon>Desulfovibrionia</taxon>
        <taxon>Desulfovibrionales</taxon>
        <taxon>Desulfovibrionaceae</taxon>
        <taxon>Taurinivorans</taxon>
    </lineage>
</organism>
<feature type="domain" description="Aminotransferase class I/classII large" evidence="2">
    <location>
        <begin position="36"/>
        <end position="383"/>
    </location>
</feature>
<protein>
    <recommendedName>
        <fullName evidence="1">Aminotransferase</fullName>
        <ecNumber evidence="1">2.6.1.-</ecNumber>
    </recommendedName>
</protein>
<dbReference type="InterPro" id="IPR015424">
    <property type="entry name" value="PyrdxlP-dep_Trfase"/>
</dbReference>
<dbReference type="PANTHER" id="PTHR42691">
    <property type="entry name" value="ASPARTATE AMINOTRANSFERASE YHDR-RELATED"/>
    <property type="match status" value="1"/>
</dbReference>
<dbReference type="InterPro" id="IPR015422">
    <property type="entry name" value="PyrdxlP-dep_Trfase_small"/>
</dbReference>
<reference evidence="3" key="1">
    <citation type="submission" date="2020-12" db="EMBL/GenBank/DDBJ databases">
        <title>Taurinivorans muris gen. nov., sp. nov., fundamental and realized metabolic niche of a ubiquitous sulfidogenic bacterium in the murine intestine.</title>
        <authorList>
            <person name="Ye H."/>
            <person name="Hanson B.T."/>
            <person name="Loy A."/>
        </authorList>
    </citation>
    <scope>NUCLEOTIDE SEQUENCE</scope>
    <source>
        <strain evidence="3">LT0009</strain>
    </source>
</reference>
<evidence type="ECO:0000259" key="2">
    <source>
        <dbReference type="Pfam" id="PF00155"/>
    </source>
</evidence>
<accession>A0ABY5Y259</accession>
<evidence type="ECO:0000313" key="3">
    <source>
        <dbReference type="EMBL" id="UWX06270.1"/>
    </source>
</evidence>
<dbReference type="CDD" id="cd00609">
    <property type="entry name" value="AAT_like"/>
    <property type="match status" value="1"/>
</dbReference>
<dbReference type="EMBL" id="CP065938">
    <property type="protein sequence ID" value="UWX06270.1"/>
    <property type="molecule type" value="Genomic_DNA"/>
</dbReference>
<dbReference type="NCBIfam" id="NF005305">
    <property type="entry name" value="PRK06836.1"/>
    <property type="match status" value="1"/>
</dbReference>
<dbReference type="InterPro" id="IPR004838">
    <property type="entry name" value="NHTrfase_class1_PyrdxlP-BS"/>
</dbReference>
<sequence>MAVVSEMMKESIEQGSLIRQMFDLGIKLKQQYGEENVLDFSLGNPDLPPPPVVQEAMADLAKNLNRPASLGYMQNAGFAWALEALAEELSKEQGVGLSRFDVMLSCGAAGAMNAFFHSVLERDDEVLAFTPYFGEYKFYVRNHGGILKTVPTREDFMPDFDALEKSITPKTRALIINSPNNPTGVIYSEGVLKKLVAILESASKKNGRPVYLVSDEPYRYLAYDNCQVPSVLPLYTYAVVISSFSKKYGIAGERIGYLAVSPEIEDKELLMGACIMSNRILGFVNPPVVGQYLMKAALGSSTENALSVYAKRREIFCDILDNAGIEYQKPMGAFYIFPKAPDGDDELFIKCLQEEKILGVSGKGFGLAGYIRLCYAVEERVIEKSREGFKRAADKARSVKQDRKNV</sequence>
<dbReference type="RefSeq" id="WP_334315873.1">
    <property type="nucleotide sequence ID" value="NZ_CP065938.1"/>
</dbReference>
<evidence type="ECO:0000313" key="4">
    <source>
        <dbReference type="Proteomes" id="UP001058120"/>
    </source>
</evidence>
<gene>
    <name evidence="3" type="ORF">JBF11_02855</name>
</gene>
<dbReference type="GO" id="GO:0008483">
    <property type="term" value="F:transaminase activity"/>
    <property type="evidence" value="ECO:0007669"/>
    <property type="project" value="UniProtKB-KW"/>
</dbReference>
<dbReference type="Gene3D" id="3.90.1150.10">
    <property type="entry name" value="Aspartate Aminotransferase, domain 1"/>
    <property type="match status" value="1"/>
</dbReference>
<comment type="similarity">
    <text evidence="1">Belongs to the class-I pyridoxal-phosphate-dependent aminotransferase family.</text>
</comment>
<dbReference type="Pfam" id="PF00155">
    <property type="entry name" value="Aminotran_1_2"/>
    <property type="match status" value="1"/>
</dbReference>
<name>A0ABY5Y259_9BACT</name>
<dbReference type="SUPFAM" id="SSF53383">
    <property type="entry name" value="PLP-dependent transferases"/>
    <property type="match status" value="1"/>
</dbReference>